<evidence type="ECO:0000259" key="7">
    <source>
        <dbReference type="PROSITE" id="PS51006"/>
    </source>
</evidence>
<dbReference type="GO" id="GO:0010487">
    <property type="term" value="F:thermospermine synthase activity"/>
    <property type="evidence" value="ECO:0007669"/>
    <property type="project" value="UniProtKB-ARBA"/>
</dbReference>
<dbReference type="KEGG" id="cts:Ctha_1184"/>
<keyword evidence="3 5" id="KW-0745">Spermidine biosynthesis</keyword>
<dbReference type="HOGENOM" id="CLU_034289_1_0_10"/>
<sequence>MEHSPERQNAPDTPFSPTEKKNKSLVLKLSIFATGLSGIVAEYIMATLATYLIGNAVVQWTLTISVMLFAMGVGSRQSKFTGESRVLDMFILTELLLSLLVALSATTAYFLTAYIRQAAFVIYPTAFVIGFLIGMELPLATRLNDRFEELRINISSVMEKDYFGALFGGIFFAFFALPHLGLTYTPIVLGSLNFLIAAMLFFEFRESVHFKQALFGGAIGSAIFLVALFFLAKPIVLFGEQQRYQDRVVYEEQTVYQKIVVTEWRGYYWLYLNNNEQFSSYDEERYHEPLVHPAMRASVSRRHILILGGGDGLALREILKYPDVETITLVDIDPQMTELAKTHPIFSTLNHASLESEKLTVINQDAYTFLMSAPMIYDVVLVDLPDPKSVDLARLYSKEFYELVKKHLAKGGTMVTQATSPSFARKAFLSIQKSVEAAGLPALGYHNHVPTMGEWGWVLGVNLDSLSRAKIKQTLSSLEFDSLDTRFLNHDAMLSMLNFGKETYDDYEEIEPTDETNFAVFHYYRNFGWEIY</sequence>
<dbReference type="InterPro" id="IPR030373">
    <property type="entry name" value="PABS_CS"/>
</dbReference>
<dbReference type="HAMAP" id="MF_00198">
    <property type="entry name" value="Spermidine_synth"/>
    <property type="match status" value="1"/>
</dbReference>
<dbReference type="GO" id="GO:0008295">
    <property type="term" value="P:spermidine biosynthetic process"/>
    <property type="evidence" value="ECO:0007669"/>
    <property type="project" value="UniProtKB-UniRule"/>
</dbReference>
<feature type="binding site" evidence="5">
    <location>
        <position position="257"/>
    </location>
    <ligand>
        <name>S-methyl-5'-thioadenosine</name>
        <dbReference type="ChEBI" id="CHEBI:17509"/>
    </ligand>
</feature>
<dbReference type="PROSITE" id="PS51006">
    <property type="entry name" value="PABS_2"/>
    <property type="match status" value="1"/>
</dbReference>
<feature type="transmembrane region" description="Helical" evidence="5">
    <location>
        <begin position="95"/>
        <end position="115"/>
    </location>
</feature>
<evidence type="ECO:0000256" key="2">
    <source>
        <dbReference type="ARBA" id="ARBA00022679"/>
    </source>
</evidence>
<dbReference type="PANTHER" id="PTHR43317:SF1">
    <property type="entry name" value="THERMOSPERMINE SYNTHASE ACAULIS5"/>
    <property type="match status" value="1"/>
</dbReference>
<feature type="active site" description="Proton acceptor" evidence="5 6">
    <location>
        <position position="383"/>
    </location>
</feature>
<protein>
    <recommendedName>
        <fullName evidence="5">Polyamine aminopropyltransferase</fullName>
    </recommendedName>
    <alternativeName>
        <fullName evidence="5">Putrescine aminopropyltransferase</fullName>
        <shortName evidence="5">PAPT</shortName>
    </alternativeName>
    <alternativeName>
        <fullName evidence="5">Spermidine synthase</fullName>
        <shortName evidence="5">SPDS</shortName>
        <shortName evidence="5">SPDSY</shortName>
        <ecNumber evidence="5">2.5.1.16</ecNumber>
    </alternativeName>
</protein>
<comment type="pathway">
    <text evidence="5">Amine and polyamine biosynthesis; spermidine biosynthesis; spermidine from putrescine: step 1/1.</text>
</comment>
<evidence type="ECO:0000256" key="3">
    <source>
        <dbReference type="ARBA" id="ARBA00023066"/>
    </source>
</evidence>
<dbReference type="SUPFAM" id="SSF53335">
    <property type="entry name" value="S-adenosyl-L-methionine-dependent methyltransferases"/>
    <property type="match status" value="1"/>
</dbReference>
<dbReference type="CDD" id="cd02440">
    <property type="entry name" value="AdoMet_MTases"/>
    <property type="match status" value="1"/>
</dbReference>
<comment type="caution">
    <text evidence="5">Lacks conserved residue(s) required for the propagation of feature annotation.</text>
</comment>
<keyword evidence="4 5" id="KW-0620">Polyamine biosynthesis</keyword>
<feature type="domain" description="PABS" evidence="7">
    <location>
        <begin position="222"/>
        <end position="462"/>
    </location>
</feature>
<evidence type="ECO:0000256" key="5">
    <source>
        <dbReference type="HAMAP-Rule" id="MF_00198"/>
    </source>
</evidence>
<organism evidence="8 9">
    <name type="scientific">Chloroherpeton thalassium (strain ATCC 35110 / GB-78)</name>
    <dbReference type="NCBI Taxonomy" id="517418"/>
    <lineage>
        <taxon>Bacteria</taxon>
        <taxon>Pseudomonadati</taxon>
        <taxon>Chlorobiota</taxon>
        <taxon>Chlorobiia</taxon>
        <taxon>Chlorobiales</taxon>
        <taxon>Chloroherpetonaceae</taxon>
        <taxon>Chloroherpeton</taxon>
    </lineage>
</organism>
<feature type="transmembrane region" description="Helical" evidence="5">
    <location>
        <begin position="121"/>
        <end position="141"/>
    </location>
</feature>
<feature type="binding site" evidence="5">
    <location>
        <position position="287"/>
    </location>
    <ligand>
        <name>spermidine</name>
        <dbReference type="ChEBI" id="CHEBI:57834"/>
    </ligand>
</feature>
<dbReference type="Gene3D" id="3.40.50.150">
    <property type="entry name" value="Vaccinia Virus protein VP39"/>
    <property type="match status" value="1"/>
</dbReference>
<dbReference type="PROSITE" id="PS01330">
    <property type="entry name" value="PABS_1"/>
    <property type="match status" value="1"/>
</dbReference>
<dbReference type="PANTHER" id="PTHR43317">
    <property type="entry name" value="THERMOSPERMINE SYNTHASE ACAULIS5"/>
    <property type="match status" value="1"/>
</dbReference>
<dbReference type="RefSeq" id="WP_012499732.1">
    <property type="nucleotide sequence ID" value="NC_011026.1"/>
</dbReference>
<keyword evidence="9" id="KW-1185">Reference proteome</keyword>
<evidence type="ECO:0000256" key="1">
    <source>
        <dbReference type="ARBA" id="ARBA00007867"/>
    </source>
</evidence>
<evidence type="ECO:0000256" key="6">
    <source>
        <dbReference type="PROSITE-ProRule" id="PRU00354"/>
    </source>
</evidence>
<accession>B3QYM0</accession>
<dbReference type="Proteomes" id="UP000001208">
    <property type="component" value="Chromosome"/>
</dbReference>
<evidence type="ECO:0000313" key="9">
    <source>
        <dbReference type="Proteomes" id="UP000001208"/>
    </source>
</evidence>
<dbReference type="AlphaFoldDB" id="B3QYM0"/>
<keyword evidence="5" id="KW-0812">Transmembrane</keyword>
<dbReference type="InterPro" id="IPR029063">
    <property type="entry name" value="SAM-dependent_MTases_sf"/>
</dbReference>
<keyword evidence="2 5" id="KW-0808">Transferase</keyword>
<feature type="binding site" evidence="5">
    <location>
        <begin position="365"/>
        <end position="366"/>
    </location>
    <ligand>
        <name>S-methyl-5'-thioadenosine</name>
        <dbReference type="ChEBI" id="CHEBI:17509"/>
    </ligand>
</feature>
<dbReference type="EC" id="2.5.1.16" evidence="5"/>
<dbReference type="GO" id="GO:0005886">
    <property type="term" value="C:plasma membrane"/>
    <property type="evidence" value="ECO:0007669"/>
    <property type="project" value="UniProtKB-SubCell"/>
</dbReference>
<keyword evidence="5" id="KW-0472">Membrane</keyword>
<dbReference type="InterPro" id="IPR001045">
    <property type="entry name" value="Spermi_synthase"/>
</dbReference>
<comment type="similarity">
    <text evidence="1 5">Belongs to the spermidine/spermine synthase family.</text>
</comment>
<evidence type="ECO:0000313" key="8">
    <source>
        <dbReference type="EMBL" id="ACF13648.1"/>
    </source>
</evidence>
<feature type="transmembrane region" description="Helical" evidence="5">
    <location>
        <begin position="25"/>
        <end position="46"/>
    </location>
</feature>
<keyword evidence="5" id="KW-1133">Transmembrane helix</keyword>
<dbReference type="eggNOG" id="COG4262">
    <property type="taxonomic scope" value="Bacteria"/>
</dbReference>
<comment type="subunit">
    <text evidence="5">Homodimer or homotetramer.</text>
</comment>
<gene>
    <name evidence="5" type="primary">speE</name>
    <name evidence="8" type="ordered locus">Ctha_1184</name>
</gene>
<feature type="transmembrane region" description="Helical" evidence="5">
    <location>
        <begin position="162"/>
        <end position="178"/>
    </location>
</feature>
<dbReference type="InterPro" id="IPR030374">
    <property type="entry name" value="PABS"/>
</dbReference>
<feature type="binding site" evidence="5">
    <location>
        <position position="311"/>
    </location>
    <ligand>
        <name>spermidine</name>
        <dbReference type="ChEBI" id="CHEBI:57834"/>
    </ligand>
</feature>
<dbReference type="UniPathway" id="UPA00248">
    <property type="reaction ID" value="UER00314"/>
</dbReference>
<dbReference type="Pfam" id="PF01564">
    <property type="entry name" value="Spermine_synth"/>
    <property type="match status" value="1"/>
</dbReference>
<feature type="transmembrane region" description="Helical" evidence="5">
    <location>
        <begin position="52"/>
        <end position="74"/>
    </location>
</feature>
<feature type="transmembrane region" description="Helical" evidence="5">
    <location>
        <begin position="214"/>
        <end position="232"/>
    </location>
</feature>
<comment type="subcellular location">
    <subcellularLocation>
        <location evidence="5">Cell membrane</location>
        <topology evidence="5">Multi-pass membrane protein</topology>
    </subcellularLocation>
</comment>
<name>B3QYM0_CHLT3</name>
<dbReference type="OrthoDB" id="9793120at2"/>
<proteinExistence type="inferred from homology"/>
<reference evidence="8 9" key="1">
    <citation type="submission" date="2008-06" db="EMBL/GenBank/DDBJ databases">
        <title>Complete sequence of Chloroherpeton thalassium ATCC 35110.</title>
        <authorList>
            <consortium name="US DOE Joint Genome Institute"/>
            <person name="Lucas S."/>
            <person name="Copeland A."/>
            <person name="Lapidus A."/>
            <person name="Glavina del Rio T."/>
            <person name="Dalin E."/>
            <person name="Tice H."/>
            <person name="Bruce D."/>
            <person name="Goodwin L."/>
            <person name="Pitluck S."/>
            <person name="Schmutz J."/>
            <person name="Larimer F."/>
            <person name="Land M."/>
            <person name="Hauser L."/>
            <person name="Kyrpides N."/>
            <person name="Mikhailova N."/>
            <person name="Liu Z."/>
            <person name="Li T."/>
            <person name="Zhao F."/>
            <person name="Overmann J."/>
            <person name="Bryant D.A."/>
            <person name="Richardson P."/>
        </authorList>
    </citation>
    <scope>NUCLEOTIDE SEQUENCE [LARGE SCALE GENOMIC DNA]</scope>
    <source>
        <strain evidence="9">ATCC 35110 / GB-78</strain>
    </source>
</reference>
<keyword evidence="5" id="KW-1003">Cell membrane</keyword>
<feature type="binding site" evidence="5">
    <location>
        <position position="331"/>
    </location>
    <ligand>
        <name>S-methyl-5'-thioadenosine</name>
        <dbReference type="ChEBI" id="CHEBI:17509"/>
    </ligand>
</feature>
<dbReference type="STRING" id="517418.Ctha_1184"/>
<evidence type="ECO:0000256" key="4">
    <source>
        <dbReference type="ARBA" id="ARBA00023115"/>
    </source>
</evidence>
<dbReference type="NCBIfam" id="NF037959">
    <property type="entry name" value="MFS_SpdSyn"/>
    <property type="match status" value="1"/>
</dbReference>
<comment type="catalytic activity">
    <reaction evidence="5">
        <text>S-adenosyl 3-(methylsulfanyl)propylamine + putrescine = S-methyl-5'-thioadenosine + spermidine + H(+)</text>
        <dbReference type="Rhea" id="RHEA:12721"/>
        <dbReference type="ChEBI" id="CHEBI:15378"/>
        <dbReference type="ChEBI" id="CHEBI:17509"/>
        <dbReference type="ChEBI" id="CHEBI:57443"/>
        <dbReference type="ChEBI" id="CHEBI:57834"/>
        <dbReference type="ChEBI" id="CHEBI:326268"/>
        <dbReference type="EC" id="2.5.1.16"/>
    </reaction>
</comment>
<dbReference type="GO" id="GO:0004766">
    <property type="term" value="F:spermidine synthase activity"/>
    <property type="evidence" value="ECO:0007669"/>
    <property type="project" value="UniProtKB-UniRule"/>
</dbReference>
<comment type="function">
    <text evidence="5">Catalyzes the irreversible transfer of a propylamine group from the amino donor S-adenosylmethioninamine (decarboxy-AdoMet) to putrescine (1,4-diaminobutane) to yield spermidine.</text>
</comment>
<feature type="transmembrane region" description="Helical" evidence="5">
    <location>
        <begin position="184"/>
        <end position="202"/>
    </location>
</feature>
<dbReference type="EMBL" id="CP001100">
    <property type="protein sequence ID" value="ACF13648.1"/>
    <property type="molecule type" value="Genomic_DNA"/>
</dbReference>
<dbReference type="NCBIfam" id="NF002956">
    <property type="entry name" value="PRK03612.1"/>
    <property type="match status" value="1"/>
</dbReference>